<keyword evidence="2" id="KW-1185">Reference proteome</keyword>
<dbReference type="RefSeq" id="WP_242945543.1">
    <property type="nucleotide sequence ID" value="NZ_FQXO01000014.1"/>
</dbReference>
<accession>A0A1M5STT4</accession>
<organism evidence="1 2">
    <name type="scientific">Caloranaerobacter azorensis DSM 13643</name>
    <dbReference type="NCBI Taxonomy" id="1121264"/>
    <lineage>
        <taxon>Bacteria</taxon>
        <taxon>Bacillati</taxon>
        <taxon>Bacillota</taxon>
        <taxon>Tissierellia</taxon>
        <taxon>Tissierellales</taxon>
        <taxon>Thermohalobacteraceae</taxon>
        <taxon>Caloranaerobacter</taxon>
    </lineage>
</organism>
<evidence type="ECO:0000313" key="2">
    <source>
        <dbReference type="Proteomes" id="UP000183967"/>
    </source>
</evidence>
<dbReference type="Proteomes" id="UP000183967">
    <property type="component" value="Unassembled WGS sequence"/>
</dbReference>
<proteinExistence type="predicted"/>
<reference evidence="2" key="1">
    <citation type="submission" date="2016-11" db="EMBL/GenBank/DDBJ databases">
        <authorList>
            <person name="Varghese N."/>
            <person name="Submissions S."/>
        </authorList>
    </citation>
    <scope>NUCLEOTIDE SEQUENCE [LARGE SCALE GENOMIC DNA]</scope>
    <source>
        <strain evidence="2">DSM 13643</strain>
    </source>
</reference>
<sequence length="344" mass="38238">MNLIDIIYKKYKTVSIVGMAKNAGKTVTLNKLIEDAYDRDIILGITSIGRDGESKDIVTNTEKPMIYVPEGSFVATLAEKLDEGDAKLEIIRVTEYKTPMGEVVVGRVRCGGYLQIAGPQTNRGIKEISDFMLSLGAEIVLIDGAIDRLSSASPSVSEGTILATGAVISRDMNRVIEDTVHTVRLFSLESIIDINDKTVVKEIMEKEKIGIVDTFLNIQYLDIKTAINSGKVIGSEIKEYTKYVVFPGALVGKTLIDIISTTRLFKQVEFIVRDGTKIFISPKEWLKLVKMGVKVKVLEPINTLAVTVNPYSPQGYYFDSFEFLKKMRIFIKDIPVFDVMLGDE</sequence>
<name>A0A1M5STT4_9FIRM</name>
<dbReference type="EMBL" id="FQXO01000014">
    <property type="protein sequence ID" value="SHH41648.1"/>
    <property type="molecule type" value="Genomic_DNA"/>
</dbReference>
<evidence type="ECO:0000313" key="1">
    <source>
        <dbReference type="EMBL" id="SHH41648.1"/>
    </source>
</evidence>
<gene>
    <name evidence="1" type="ORF">SAMN02745135_00732</name>
</gene>
<protein>
    <submittedName>
        <fullName evidence="1">Uncharacterized protein</fullName>
    </submittedName>
</protein>
<dbReference type="AlphaFoldDB" id="A0A1M5STT4"/>